<dbReference type="SMART" id="SM00320">
    <property type="entry name" value="WD40"/>
    <property type="match status" value="7"/>
</dbReference>
<feature type="compositionally biased region" description="Basic and acidic residues" evidence="5">
    <location>
        <begin position="82"/>
        <end position="91"/>
    </location>
</feature>
<feature type="repeat" description="WD" evidence="3">
    <location>
        <begin position="820"/>
        <end position="851"/>
    </location>
</feature>
<organism evidence="8 9">
    <name type="scientific">Scylla paramamosain</name>
    <name type="common">Mud crab</name>
    <dbReference type="NCBI Taxonomy" id="85552"/>
    <lineage>
        <taxon>Eukaryota</taxon>
        <taxon>Metazoa</taxon>
        <taxon>Ecdysozoa</taxon>
        <taxon>Arthropoda</taxon>
        <taxon>Crustacea</taxon>
        <taxon>Multicrustacea</taxon>
        <taxon>Malacostraca</taxon>
        <taxon>Eumalacostraca</taxon>
        <taxon>Eucarida</taxon>
        <taxon>Decapoda</taxon>
        <taxon>Pleocyemata</taxon>
        <taxon>Brachyura</taxon>
        <taxon>Eubrachyura</taxon>
        <taxon>Portunoidea</taxon>
        <taxon>Portunidae</taxon>
        <taxon>Portuninae</taxon>
        <taxon>Scylla</taxon>
    </lineage>
</organism>
<feature type="coiled-coil region" evidence="4">
    <location>
        <begin position="1154"/>
        <end position="1181"/>
    </location>
</feature>
<dbReference type="PROSITE" id="PS50082">
    <property type="entry name" value="WD_REPEATS_2"/>
    <property type="match status" value="7"/>
</dbReference>
<keyword evidence="3" id="KW-0853">WD repeat</keyword>
<evidence type="ECO:0000259" key="6">
    <source>
        <dbReference type="Pfam" id="PF07842"/>
    </source>
</evidence>
<gene>
    <name evidence="8" type="ORF">O3P69_013142</name>
</gene>
<dbReference type="SUPFAM" id="SSF50978">
    <property type="entry name" value="WD40 repeat-like"/>
    <property type="match status" value="1"/>
</dbReference>
<proteinExistence type="predicted"/>
<evidence type="ECO:0000256" key="5">
    <source>
        <dbReference type="SAM" id="MobiDB-lite"/>
    </source>
</evidence>
<evidence type="ECO:0000256" key="2">
    <source>
        <dbReference type="ARBA" id="ARBA00023242"/>
    </source>
</evidence>
<evidence type="ECO:0000259" key="7">
    <source>
        <dbReference type="Pfam" id="PF12457"/>
    </source>
</evidence>
<dbReference type="PANTHER" id="PTHR23329:SF1">
    <property type="entry name" value="TUFTELIN-INTERACTING PROTEIN 11"/>
    <property type="match status" value="1"/>
</dbReference>
<evidence type="ECO:0000256" key="3">
    <source>
        <dbReference type="PROSITE-ProRule" id="PRU00221"/>
    </source>
</evidence>
<comment type="caution">
    <text evidence="8">The sequence shown here is derived from an EMBL/GenBank/DDBJ whole genome shotgun (WGS) entry which is preliminary data.</text>
</comment>
<dbReference type="InterPro" id="IPR022159">
    <property type="entry name" value="STIP/TFIP11_N"/>
</dbReference>
<feature type="coiled-coil region" evidence="4">
    <location>
        <begin position="304"/>
        <end position="338"/>
    </location>
</feature>
<feature type="repeat" description="WD" evidence="3">
    <location>
        <begin position="904"/>
        <end position="945"/>
    </location>
</feature>
<feature type="repeat" description="WD" evidence="3">
    <location>
        <begin position="946"/>
        <end position="987"/>
    </location>
</feature>
<reference evidence="8 9" key="1">
    <citation type="submission" date="2023-03" db="EMBL/GenBank/DDBJ databases">
        <title>High-quality genome of Scylla paramamosain provides insights in environmental adaptation.</title>
        <authorList>
            <person name="Zhang L."/>
        </authorList>
    </citation>
    <scope>NUCLEOTIDE SEQUENCE [LARGE SCALE GENOMIC DNA]</scope>
    <source>
        <strain evidence="8">LZ_2023a</strain>
        <tissue evidence="8">Muscle</tissue>
    </source>
</reference>
<dbReference type="InterPro" id="IPR001680">
    <property type="entry name" value="WD40_rpt"/>
</dbReference>
<feature type="compositionally biased region" description="Polar residues" evidence="5">
    <location>
        <begin position="124"/>
        <end position="142"/>
    </location>
</feature>
<dbReference type="Pfam" id="PF07842">
    <property type="entry name" value="GCFC"/>
    <property type="match status" value="1"/>
</dbReference>
<feature type="region of interest" description="Disordered" evidence="5">
    <location>
        <begin position="1"/>
        <end position="179"/>
    </location>
</feature>
<dbReference type="InterPro" id="IPR015943">
    <property type="entry name" value="WD40/YVTN_repeat-like_dom_sf"/>
</dbReference>
<dbReference type="Proteomes" id="UP001487740">
    <property type="component" value="Unassembled WGS sequence"/>
</dbReference>
<sequence length="1196" mass="135951">MSDNEVEKFEITDYDLEHEFSQNRPGRRQTKEQQIYGMWAQDSGGEEEGEGNPGSSIPPPSRLSVLRGGLNFVSGGIQQAGKKSDAKKGDGSDDSESESELTSRPMFGAGGAADSSDEDAPRQLPTSFGSKKSSTQPSFTSSKRQDIAGMRKGGGRSSGASSLLGSGLGDWEKYTSDEEEKEKFKDLLQQWKKTGGKKKIKYIYKSAEEVIQEGRTKKLKPTDDSHITKTKVIDMTGPETRVLSSYHAIAGQKNFVDEYEEDKKKKYEHFDLPELLHNLQILLEKCEDDIIRNARTVERESDRVVHLTHEQEKYETLLEREKKELEGLDQALALVESLETRHKEQTLTLSEATSIFSELKSDYQKIYNTFEIPYLAPTYITPLLKELLRTWNPLAQPAGHKEVFATWQRLVEVGDSQQQQQQQQPDGSVPLDPYHHLVWETWASAVRSAIMGPWEPRDCSPLLAVLEAWNVPLVPMWIQAHLLQHVILPRITRAVQNWNPLQDTVPIHTWLHPWLPLLVDNLQSVYPVIRQKLSAALVHWHPNDRSAKMVLQPWKRVFSDISMTTLLQTNIQPKLESALLEMAITPHNQNLDPWHWFLDWDDLLPPQITLDIMERCFFPQWYQALGAWLSSNPPHQEVIAWYKGWRDLIPKSLSNHLQVRQKFQQALEVCSRALSYQLGASDQFNLLLAGLDKLNEPPPPPPLGSPPQQRSKDWADIISSARRETLSMREVVERRCQERGIVFVPMPDRKHEARPVTDPSLDIMASVRSEDPTLKCHFKGHRDLVTALHFNPSNTQLVSSSLDHTLMMWNHRQQHRAYRFIGHTDAVNDVRFSPSGNLMVSASRDRTIRLWIPNVRGDSTPFRAHQANVRSVDFSPDGQQLVSGSDDKSLKIWAVHRHKFVCSIATHTNWVRCVRFSPDGRMLVSCADDKTVQVHDTLNATTLHTFTELKTSCTHVAFHPSGSCIASASKDGVVKVYDIRTRKLLQHYDIHEEPVLGISFHPSGHILATCSADKTLKLLDLLEGRPIYTLHGHQGSVTCCNFSASGEHFASGSQDKQVMVWQGNLKSVEPCKNLEEVEEERSCSPLNVTAQVPFDRESDKDDDIVVVEDFREEEGQQERSQGNHHHVQVKGNDVRDKRAEDELRNMLVKFESTLQHLSSQMDTLTQTCVILEQRLSMVENKVAEVAYQQQNMSKNM</sequence>
<keyword evidence="2" id="KW-0539">Nucleus</keyword>
<feature type="repeat" description="WD" evidence="3">
    <location>
        <begin position="988"/>
        <end position="1029"/>
    </location>
</feature>
<name>A0AAW0TZL7_SCYPA</name>
<feature type="repeat" description="WD" evidence="3">
    <location>
        <begin position="1030"/>
        <end position="1062"/>
    </location>
</feature>
<feature type="region of interest" description="Disordered" evidence="5">
    <location>
        <begin position="1113"/>
        <end position="1137"/>
    </location>
</feature>
<dbReference type="GO" id="GO:0071008">
    <property type="term" value="C:U2-type post-mRNA release spliceosomal complex"/>
    <property type="evidence" value="ECO:0007669"/>
    <property type="project" value="TreeGrafter"/>
</dbReference>
<feature type="repeat" description="WD" evidence="3">
    <location>
        <begin position="862"/>
        <end position="903"/>
    </location>
</feature>
<dbReference type="Pfam" id="PF00400">
    <property type="entry name" value="WD40"/>
    <property type="match status" value="7"/>
</dbReference>
<dbReference type="PROSITE" id="PS50294">
    <property type="entry name" value="WD_REPEATS_REGION"/>
    <property type="match status" value="6"/>
</dbReference>
<feature type="domain" description="Tuftelin interacting protein N-terminal" evidence="7">
    <location>
        <begin position="3"/>
        <end position="99"/>
    </location>
</feature>
<feature type="compositionally biased region" description="Basic and acidic residues" evidence="5">
    <location>
        <begin position="1"/>
        <end position="21"/>
    </location>
</feature>
<comment type="subcellular location">
    <subcellularLocation>
        <location evidence="1">Nucleus</location>
    </subcellularLocation>
</comment>
<dbReference type="Gene3D" id="2.130.10.10">
    <property type="entry name" value="YVTN repeat-like/Quinoprotein amine dehydrogenase"/>
    <property type="match status" value="3"/>
</dbReference>
<dbReference type="GO" id="GO:0000390">
    <property type="term" value="P:spliceosomal complex disassembly"/>
    <property type="evidence" value="ECO:0007669"/>
    <property type="project" value="InterPro"/>
</dbReference>
<feature type="domain" description="GCF C-terminal" evidence="6">
    <location>
        <begin position="349"/>
        <end position="625"/>
    </location>
</feature>
<accession>A0AAW0TZL7</accession>
<keyword evidence="4" id="KW-0175">Coiled coil</keyword>
<dbReference type="InterPro" id="IPR036322">
    <property type="entry name" value="WD40_repeat_dom_sf"/>
</dbReference>
<feature type="repeat" description="WD" evidence="3">
    <location>
        <begin position="778"/>
        <end position="819"/>
    </location>
</feature>
<dbReference type="PANTHER" id="PTHR23329">
    <property type="entry name" value="TUFTELIN-INTERACTING PROTEIN 11-RELATED"/>
    <property type="match status" value="1"/>
</dbReference>
<evidence type="ECO:0000256" key="1">
    <source>
        <dbReference type="ARBA" id="ARBA00004123"/>
    </source>
</evidence>
<dbReference type="AlphaFoldDB" id="A0AAW0TZL7"/>
<dbReference type="InterPro" id="IPR045211">
    <property type="entry name" value="TFP11/STIP/Ntr1"/>
</dbReference>
<dbReference type="CDD" id="cd00200">
    <property type="entry name" value="WD40"/>
    <property type="match status" value="1"/>
</dbReference>
<feature type="compositionally biased region" description="Basic and acidic residues" evidence="5">
    <location>
        <begin position="170"/>
        <end position="179"/>
    </location>
</feature>
<evidence type="ECO:0000313" key="9">
    <source>
        <dbReference type="Proteomes" id="UP001487740"/>
    </source>
</evidence>
<protein>
    <submittedName>
        <fullName evidence="8">Uncharacterized protein</fullName>
    </submittedName>
</protein>
<dbReference type="InterPro" id="IPR022783">
    <property type="entry name" value="GCFC_dom"/>
</dbReference>
<dbReference type="Pfam" id="PF12457">
    <property type="entry name" value="TIP_N"/>
    <property type="match status" value="1"/>
</dbReference>
<dbReference type="EMBL" id="JARAKH010000021">
    <property type="protein sequence ID" value="KAK8392915.1"/>
    <property type="molecule type" value="Genomic_DNA"/>
</dbReference>
<keyword evidence="9" id="KW-1185">Reference proteome</keyword>
<evidence type="ECO:0000256" key="4">
    <source>
        <dbReference type="SAM" id="Coils"/>
    </source>
</evidence>
<evidence type="ECO:0000313" key="8">
    <source>
        <dbReference type="EMBL" id="KAK8392915.1"/>
    </source>
</evidence>